<keyword evidence="3" id="KW-1185">Reference proteome</keyword>
<reference evidence="2 3" key="1">
    <citation type="submission" date="2018-09" db="EMBL/GenBank/DDBJ databases">
        <title>YIM 75507 draft genome.</title>
        <authorList>
            <person name="Tang S."/>
            <person name="Feng Y."/>
        </authorList>
    </citation>
    <scope>NUCLEOTIDE SEQUENCE [LARGE SCALE GENOMIC DNA]</scope>
    <source>
        <strain evidence="2 3">YIM 75507</strain>
    </source>
</reference>
<comment type="caution">
    <text evidence="2">The sequence shown here is derived from an EMBL/GenBank/DDBJ whole genome shotgun (WGS) entry which is preliminary data.</text>
</comment>
<sequence>MSLDYAAHSPYTDPGPHARLLDALPDTLPELTEVVRNVIVHYTGSGLTFTAERLAEIDNRWVERILDTDQSRFGVPLAEPRPLADRVAGCCRDYTLLTVAALRQRGVPARSRIGFAPYMSAGFVYDHVVAEYWTGDRWALADAQLDPAAPWPFDPLDIPRQKGPLTKAAFTTAAGAWTAYRRGEIDPGVYGVAPGSPYTGPRFIGHYVLLELAHRRRDELLLWDTWGEDGTPGDASPEGALPEDALADLHLTDEIAALLLSADEGDDQAEETLAARYRTDPRLNPGDHVLCLSPSGTRTRIDLTTRTAIS</sequence>
<dbReference type="Gene3D" id="3.10.620.30">
    <property type="match status" value="1"/>
</dbReference>
<dbReference type="Pfam" id="PF01841">
    <property type="entry name" value="Transglut_core"/>
    <property type="match status" value="1"/>
</dbReference>
<dbReference type="InterPro" id="IPR038765">
    <property type="entry name" value="Papain-like_cys_pep_sf"/>
</dbReference>
<dbReference type="InterPro" id="IPR002931">
    <property type="entry name" value="Transglutaminase-like"/>
</dbReference>
<dbReference type="Proteomes" id="UP000265768">
    <property type="component" value="Unassembled WGS sequence"/>
</dbReference>
<evidence type="ECO:0000313" key="2">
    <source>
        <dbReference type="EMBL" id="RJL31780.1"/>
    </source>
</evidence>
<organism evidence="2 3">
    <name type="scientific">Bailinhaonella thermotolerans</name>
    <dbReference type="NCBI Taxonomy" id="1070861"/>
    <lineage>
        <taxon>Bacteria</taxon>
        <taxon>Bacillati</taxon>
        <taxon>Actinomycetota</taxon>
        <taxon>Actinomycetes</taxon>
        <taxon>Streptosporangiales</taxon>
        <taxon>Streptosporangiaceae</taxon>
        <taxon>Bailinhaonella</taxon>
    </lineage>
</organism>
<proteinExistence type="predicted"/>
<dbReference type="EMBL" id="QZEY01000006">
    <property type="protein sequence ID" value="RJL31780.1"/>
    <property type="molecule type" value="Genomic_DNA"/>
</dbReference>
<dbReference type="RefSeq" id="WP_119927808.1">
    <property type="nucleotide sequence ID" value="NZ_QZEY01000006.1"/>
</dbReference>
<gene>
    <name evidence="2" type="ORF">D5H75_18995</name>
</gene>
<name>A0A3A4B310_9ACTN</name>
<evidence type="ECO:0000313" key="3">
    <source>
        <dbReference type="Proteomes" id="UP000265768"/>
    </source>
</evidence>
<dbReference type="OrthoDB" id="148799at2"/>
<evidence type="ECO:0000259" key="1">
    <source>
        <dbReference type="SMART" id="SM00460"/>
    </source>
</evidence>
<feature type="domain" description="Transglutaminase-like" evidence="1">
    <location>
        <begin position="83"/>
        <end position="145"/>
    </location>
</feature>
<dbReference type="SUPFAM" id="SSF54001">
    <property type="entry name" value="Cysteine proteinases"/>
    <property type="match status" value="1"/>
</dbReference>
<protein>
    <submittedName>
        <fullName evidence="2">Transglutaminase domain-containing protein</fullName>
    </submittedName>
</protein>
<dbReference type="SMART" id="SM00460">
    <property type="entry name" value="TGc"/>
    <property type="match status" value="1"/>
</dbReference>
<dbReference type="AlphaFoldDB" id="A0A3A4B310"/>
<accession>A0A3A4B310</accession>